<feature type="domain" description="Lactate/malate dehydrogenase C-terminal" evidence="12">
    <location>
        <begin position="147"/>
        <end position="310"/>
    </location>
</feature>
<dbReference type="NCBIfam" id="TIGR01771">
    <property type="entry name" value="L-LDH-NAD"/>
    <property type="match status" value="1"/>
</dbReference>
<keyword evidence="7" id="KW-0021">Allosteric enzyme</keyword>
<feature type="binding site" evidence="7">
    <location>
        <position position="232"/>
    </location>
    <ligand>
        <name>substrate</name>
    </ligand>
</feature>
<feature type="active site" description="Proton acceptor" evidence="7 8">
    <location>
        <position position="177"/>
    </location>
</feature>
<dbReference type="InterPro" id="IPR001557">
    <property type="entry name" value="L-lactate/malate_DH"/>
</dbReference>
<comment type="subcellular location">
    <subcellularLocation>
        <location evidence="7">Cytoplasm</location>
    </subcellularLocation>
</comment>
<comment type="subunit">
    <text evidence="7">Homotetramer.</text>
</comment>
<dbReference type="PANTHER" id="PTHR43128">
    <property type="entry name" value="L-2-HYDROXYCARBOXYLATE DEHYDROGENASE (NAD(P)(+))"/>
    <property type="match status" value="1"/>
</dbReference>
<evidence type="ECO:0000256" key="1">
    <source>
        <dbReference type="ARBA" id="ARBA00004843"/>
    </source>
</evidence>
<gene>
    <name evidence="13" type="primary">ldh_2</name>
    <name evidence="7" type="synonym">ldh</name>
    <name evidence="13" type="ORF">CLMAG_42680</name>
</gene>
<evidence type="ECO:0000256" key="8">
    <source>
        <dbReference type="PIRSR" id="PIRSR000102-1"/>
    </source>
</evidence>
<feature type="binding site" evidence="7">
    <location>
        <position position="42"/>
    </location>
    <ligand>
        <name>NAD(+)</name>
        <dbReference type="ChEBI" id="CHEBI:57540"/>
    </ligand>
</feature>
<dbReference type="InterPro" id="IPR022383">
    <property type="entry name" value="Lactate/malate_DH_C"/>
</dbReference>
<dbReference type="Gene3D" id="3.90.110.10">
    <property type="entry name" value="Lactate dehydrogenase/glycoside hydrolase, family 4, C-terminal"/>
    <property type="match status" value="1"/>
</dbReference>
<comment type="function">
    <text evidence="7">Catalyzes the conversion of lactate to pyruvate.</text>
</comment>
<dbReference type="Gene3D" id="3.40.50.720">
    <property type="entry name" value="NAD(P)-binding Rossmann-like Domain"/>
    <property type="match status" value="1"/>
</dbReference>
<feature type="binding site" evidence="7">
    <location>
        <begin position="81"/>
        <end position="82"/>
    </location>
    <ligand>
        <name>NAD(+)</name>
        <dbReference type="ChEBI" id="CHEBI:57540"/>
    </ligand>
</feature>
<dbReference type="Pfam" id="PF02866">
    <property type="entry name" value="Ldh_1_C"/>
    <property type="match status" value="1"/>
</dbReference>
<feature type="binding site" evidence="7">
    <location>
        <position position="16"/>
    </location>
    <ligand>
        <name>NAD(+)</name>
        <dbReference type="ChEBI" id="CHEBI:57540"/>
    </ligand>
</feature>
<evidence type="ECO:0000256" key="9">
    <source>
        <dbReference type="PIRSR" id="PIRSR000102-2"/>
    </source>
</evidence>
<reference evidence="13 14" key="1">
    <citation type="submission" date="2016-04" db="EMBL/GenBank/DDBJ databases">
        <title>Genome sequence of Clostridium magnum DSM 2767.</title>
        <authorList>
            <person name="Poehlein A."/>
            <person name="Uhlig R."/>
            <person name="Fischer R."/>
            <person name="Bahl H."/>
            <person name="Daniel R."/>
        </authorList>
    </citation>
    <scope>NUCLEOTIDE SEQUENCE [LARGE SCALE GENOMIC DNA]</scope>
    <source>
        <strain evidence="13 14">DSM 2767</strain>
    </source>
</reference>
<evidence type="ECO:0000256" key="10">
    <source>
        <dbReference type="PIRSR" id="PIRSR000102-3"/>
    </source>
</evidence>
<feature type="binding site" evidence="7">
    <location>
        <position position="145"/>
    </location>
    <ligand>
        <name>NAD(+)</name>
        <dbReference type="ChEBI" id="CHEBI:57540"/>
    </ligand>
</feature>
<feature type="binding site" evidence="7">
    <location>
        <position position="155"/>
    </location>
    <ligand>
        <name>beta-D-fructose 1,6-bisphosphate</name>
        <dbReference type="ChEBI" id="CHEBI:32966"/>
        <note>allosteric activator</note>
    </ligand>
</feature>
<keyword evidence="5 7" id="KW-0520">NAD</keyword>
<dbReference type="SUPFAM" id="SSF51735">
    <property type="entry name" value="NAD(P)-binding Rossmann-fold domains"/>
    <property type="match status" value="1"/>
</dbReference>
<dbReference type="GO" id="GO:0004459">
    <property type="term" value="F:L-lactate dehydrogenase (NAD+) activity"/>
    <property type="evidence" value="ECO:0007669"/>
    <property type="project" value="UniProtKB-UniRule"/>
</dbReference>
<feature type="binding site" evidence="7">
    <location>
        <position position="170"/>
    </location>
    <ligand>
        <name>beta-D-fructose 1,6-bisphosphate</name>
        <dbReference type="ChEBI" id="CHEBI:32966"/>
        <note>allosteric activator</note>
    </ligand>
</feature>
<feature type="binding site" evidence="7 10">
    <location>
        <begin position="120"/>
        <end position="122"/>
    </location>
    <ligand>
        <name>NAD(+)</name>
        <dbReference type="ChEBI" id="CHEBI:57540"/>
    </ligand>
</feature>
<evidence type="ECO:0000256" key="4">
    <source>
        <dbReference type="ARBA" id="ARBA00023002"/>
    </source>
</evidence>
<dbReference type="PROSITE" id="PS00064">
    <property type="entry name" value="L_LDH"/>
    <property type="match status" value="1"/>
</dbReference>
<evidence type="ECO:0000259" key="12">
    <source>
        <dbReference type="Pfam" id="PF02866"/>
    </source>
</evidence>
<comment type="caution">
    <text evidence="13">The sequence shown here is derived from an EMBL/GenBank/DDBJ whole genome shotgun (WGS) entry which is preliminary data.</text>
</comment>
<feature type="modified residue" description="Phosphotyrosine" evidence="7">
    <location>
        <position position="223"/>
    </location>
</feature>
<dbReference type="InterPro" id="IPR036291">
    <property type="entry name" value="NAD(P)-bd_dom_sf"/>
</dbReference>
<evidence type="ECO:0000256" key="3">
    <source>
        <dbReference type="ARBA" id="ARBA00012967"/>
    </source>
</evidence>
<evidence type="ECO:0000256" key="2">
    <source>
        <dbReference type="ARBA" id="ARBA00006054"/>
    </source>
</evidence>
<dbReference type="NCBIfam" id="NF000824">
    <property type="entry name" value="PRK00066.1"/>
    <property type="match status" value="1"/>
</dbReference>
<keyword evidence="7" id="KW-0597">Phosphoprotein</keyword>
<accession>A0A162RX86</accession>
<feature type="binding site" evidence="10">
    <location>
        <begin position="12"/>
        <end position="17"/>
    </location>
    <ligand>
        <name>NAD(+)</name>
        <dbReference type="ChEBI" id="CHEBI:57540"/>
    </ligand>
</feature>
<dbReference type="InterPro" id="IPR011304">
    <property type="entry name" value="L-lactate_DH"/>
</dbReference>
<dbReference type="InterPro" id="IPR018177">
    <property type="entry name" value="L-lactate_DH_AS"/>
</dbReference>
<dbReference type="CDD" id="cd05292">
    <property type="entry name" value="LDH_2"/>
    <property type="match status" value="1"/>
</dbReference>
<comment type="similarity">
    <text evidence="2 7">Belongs to the LDH/MDH superfamily. LDH family.</text>
</comment>
<dbReference type="SUPFAM" id="SSF56327">
    <property type="entry name" value="LDH C-terminal domain-like"/>
    <property type="match status" value="1"/>
</dbReference>
<feature type="binding site" evidence="7 10">
    <location>
        <position position="37"/>
    </location>
    <ligand>
        <name>NAD(+)</name>
        <dbReference type="ChEBI" id="CHEBI:57540"/>
    </ligand>
</feature>
<keyword evidence="14" id="KW-1185">Reference proteome</keyword>
<dbReference type="PANTHER" id="PTHR43128:SF16">
    <property type="entry name" value="L-LACTATE DEHYDROGENASE"/>
    <property type="match status" value="1"/>
</dbReference>
<dbReference type="InterPro" id="IPR015955">
    <property type="entry name" value="Lactate_DH/Glyco_Ohase_4_C"/>
</dbReference>
<evidence type="ECO:0000259" key="11">
    <source>
        <dbReference type="Pfam" id="PF00056"/>
    </source>
</evidence>
<evidence type="ECO:0000313" key="13">
    <source>
        <dbReference type="EMBL" id="KZL90497.1"/>
    </source>
</evidence>
<evidence type="ECO:0000313" key="14">
    <source>
        <dbReference type="Proteomes" id="UP000076603"/>
    </source>
</evidence>
<comment type="pathway">
    <text evidence="1 7">Fermentation; pyruvate fermentation to lactate; (S)-lactate from pyruvate: step 1/1.</text>
</comment>
<dbReference type="UniPathway" id="UPA00554">
    <property type="reaction ID" value="UER00611"/>
</dbReference>
<feature type="binding site" evidence="7">
    <location>
        <begin position="150"/>
        <end position="153"/>
    </location>
    <ligand>
        <name>substrate</name>
    </ligand>
</feature>
<dbReference type="PATRIC" id="fig|1121326.3.peg.4330"/>
<feature type="binding site" evidence="9">
    <location>
        <position position="84"/>
    </location>
    <ligand>
        <name>substrate</name>
    </ligand>
</feature>
<dbReference type="PRINTS" id="PR00086">
    <property type="entry name" value="LLDHDRGNASE"/>
</dbReference>
<dbReference type="PIRSF" id="PIRSF000102">
    <property type="entry name" value="Lac_mal_DH"/>
    <property type="match status" value="1"/>
</dbReference>
<dbReference type="GO" id="GO:0005737">
    <property type="term" value="C:cytoplasm"/>
    <property type="evidence" value="ECO:0007669"/>
    <property type="project" value="UniProtKB-SubCell"/>
</dbReference>
<evidence type="ECO:0000256" key="6">
    <source>
        <dbReference type="ARBA" id="ARBA00049258"/>
    </source>
</evidence>
<dbReference type="NCBIfam" id="NF004863">
    <property type="entry name" value="PRK06223.1"/>
    <property type="match status" value="1"/>
</dbReference>
<keyword evidence="7" id="KW-0963">Cytoplasm</keyword>
<dbReference type="AlphaFoldDB" id="A0A162RX86"/>
<feature type="binding site" evidence="7">
    <location>
        <begin position="122"/>
        <end position="125"/>
    </location>
    <ligand>
        <name>substrate</name>
    </ligand>
</feature>
<feature type="binding site" evidence="9">
    <location>
        <position position="122"/>
    </location>
    <ligand>
        <name>substrate</name>
    </ligand>
</feature>
<comment type="caution">
    <text evidence="7">Lacks conserved residue(s) required for the propagation of feature annotation.</text>
</comment>
<evidence type="ECO:0000256" key="7">
    <source>
        <dbReference type="HAMAP-Rule" id="MF_00488"/>
    </source>
</evidence>
<dbReference type="GO" id="GO:0006096">
    <property type="term" value="P:glycolytic process"/>
    <property type="evidence" value="ECO:0007669"/>
    <property type="project" value="UniProtKB-UniRule"/>
</dbReference>
<sequence length="325" mass="35460">MKIKGTKISIIGAGYVGSTTAFTLMESGLASEIVIVDIDKNKAEGEAMDLSHGVSFVSPVDIRAGDYKDTTDSAIIIITAGAARKPGETRLDMINKNYVIFKSVIPEIVKYNPNSILLVVSNPVDILSYITYKLSGFPPERVIGSGTVLDTSRLRYILSKDFGVDARNIHTYIMGEHGDSEIATWSLTSVAGMQLNEYCNVVCMNCNDSYRKKTVEDVRNAAYKVIDRKGSTYYAIALAIRKIVEAILRDENSILTVSSLLKGEYGISDIYMGIPSIVGSDGVKKVLEISLNQEEAFALKTSAETLKSTLINSKIDFTKGYSPES</sequence>
<dbReference type="HAMAP" id="MF_00488">
    <property type="entry name" value="Lactate_dehydrog"/>
    <property type="match status" value="1"/>
</dbReference>
<dbReference type="GO" id="GO:0006089">
    <property type="term" value="P:lactate metabolic process"/>
    <property type="evidence" value="ECO:0007669"/>
    <property type="project" value="TreeGrafter"/>
</dbReference>
<protein>
    <recommendedName>
        <fullName evidence="3 7">L-lactate dehydrogenase</fullName>
        <shortName evidence="7">L-LDH</shortName>
        <ecNumber evidence="3 7">1.1.1.27</ecNumber>
    </recommendedName>
</protein>
<feature type="binding site" evidence="7">
    <location>
        <position position="67"/>
    </location>
    <ligand>
        <name>NAD(+)</name>
        <dbReference type="ChEBI" id="CHEBI:57540"/>
    </ligand>
</feature>
<comment type="catalytic activity">
    <reaction evidence="6 7">
        <text>(S)-lactate + NAD(+) = pyruvate + NADH + H(+)</text>
        <dbReference type="Rhea" id="RHEA:23444"/>
        <dbReference type="ChEBI" id="CHEBI:15361"/>
        <dbReference type="ChEBI" id="CHEBI:15378"/>
        <dbReference type="ChEBI" id="CHEBI:16651"/>
        <dbReference type="ChEBI" id="CHEBI:57540"/>
        <dbReference type="ChEBI" id="CHEBI:57945"/>
        <dbReference type="EC" id="1.1.1.27"/>
    </reaction>
</comment>
<dbReference type="InterPro" id="IPR001236">
    <property type="entry name" value="Lactate/malate_DH_N"/>
</dbReference>
<proteinExistence type="inferred from homology"/>
<dbReference type="Proteomes" id="UP000076603">
    <property type="component" value="Unassembled WGS sequence"/>
</dbReference>
<dbReference type="STRING" id="1121326.CLMAG_42680"/>
<dbReference type="FunFam" id="3.40.50.720:FF:000018">
    <property type="entry name" value="Malate dehydrogenase"/>
    <property type="match status" value="1"/>
</dbReference>
<dbReference type="OrthoDB" id="9802969at2"/>
<feature type="binding site" evidence="7 9">
    <location>
        <position position="90"/>
    </location>
    <ligand>
        <name>substrate</name>
    </ligand>
</feature>
<feature type="binding site" evidence="7">
    <location>
        <position position="103"/>
    </location>
    <ligand>
        <name>NAD(+)</name>
        <dbReference type="ChEBI" id="CHEBI:57540"/>
    </ligand>
</feature>
<dbReference type="Pfam" id="PF00056">
    <property type="entry name" value="Ldh_1_N"/>
    <property type="match status" value="1"/>
</dbReference>
<keyword evidence="4 7" id="KW-0560">Oxidoreductase</keyword>
<dbReference type="EC" id="1.1.1.27" evidence="3 7"/>
<feature type="binding site" evidence="9">
    <location>
        <position position="153"/>
    </location>
    <ligand>
        <name>substrate</name>
    </ligand>
</feature>
<comment type="activity regulation">
    <text evidence="7">Allosterically activated by fructose 1,6-bisphosphate (FBP).</text>
</comment>
<name>A0A162RX86_9CLOT</name>
<dbReference type="EMBL" id="LWAE01000005">
    <property type="protein sequence ID" value="KZL90497.1"/>
    <property type="molecule type" value="Genomic_DNA"/>
</dbReference>
<dbReference type="RefSeq" id="WP_066626746.1">
    <property type="nucleotide sequence ID" value="NZ_FQXL01000008.1"/>
</dbReference>
<feature type="binding site" evidence="10">
    <location>
        <position position="97"/>
    </location>
    <ligand>
        <name>NAD(+)</name>
        <dbReference type="ChEBI" id="CHEBI:57540"/>
    </ligand>
</feature>
<organism evidence="13 14">
    <name type="scientific">Clostridium magnum DSM 2767</name>
    <dbReference type="NCBI Taxonomy" id="1121326"/>
    <lineage>
        <taxon>Bacteria</taxon>
        <taxon>Bacillati</taxon>
        <taxon>Bacillota</taxon>
        <taxon>Clostridia</taxon>
        <taxon>Eubacteriales</taxon>
        <taxon>Clostridiaceae</taxon>
        <taxon>Clostridium</taxon>
    </lineage>
</organism>
<evidence type="ECO:0000256" key="5">
    <source>
        <dbReference type="ARBA" id="ARBA00023027"/>
    </source>
</evidence>
<feature type="domain" description="Lactate/malate dehydrogenase N-terminal" evidence="11">
    <location>
        <begin position="6"/>
        <end position="144"/>
    </location>
</feature>